<dbReference type="VEuPathDB" id="FungiDB:AO090003001331"/>
<evidence type="ECO:0000256" key="2">
    <source>
        <dbReference type="ARBA" id="ARBA00023134"/>
    </source>
</evidence>
<reference evidence="5 6" key="1">
    <citation type="submission" date="2016-10" db="EMBL/GenBank/DDBJ databases">
        <title>Genome sequencing of Aspergillus oryzae BCC7051.</title>
        <authorList>
            <person name="Thammarongtham C."/>
            <person name="Vorapreeda T."/>
            <person name="Nookaew I."/>
            <person name="Srisuk T."/>
            <person name="Land M."/>
            <person name="Jeennor S."/>
            <person name="Laoteng K."/>
        </authorList>
    </citation>
    <scope>NUCLEOTIDE SEQUENCE [LARGE SCALE GENOMIC DNA]</scope>
    <source>
        <strain evidence="5 6">BCC7051</strain>
    </source>
</reference>
<evidence type="ECO:0000259" key="4">
    <source>
        <dbReference type="SMART" id="SM00053"/>
    </source>
</evidence>
<feature type="domain" description="Dynamin GTPase" evidence="4">
    <location>
        <begin position="240"/>
        <end position="469"/>
    </location>
</feature>
<keyword evidence="3" id="KW-0175">Coiled coil</keyword>
<dbReference type="PRINTS" id="PR00195">
    <property type="entry name" value="DYNAMIN"/>
</dbReference>
<dbReference type="Gene3D" id="3.40.50.300">
    <property type="entry name" value="P-loop containing nucleotide triphosphate hydrolases"/>
    <property type="match status" value="1"/>
</dbReference>
<dbReference type="Pfam" id="PF01031">
    <property type="entry name" value="Dynamin_M"/>
    <property type="match status" value="1"/>
</dbReference>
<dbReference type="AlphaFoldDB" id="A0A1S9D4D8"/>
<dbReference type="PANTHER" id="PTHR37490:SF2">
    <property type="match status" value="1"/>
</dbReference>
<evidence type="ECO:0000256" key="3">
    <source>
        <dbReference type="SAM" id="Coils"/>
    </source>
</evidence>
<organism evidence="5 6">
    <name type="scientific">Aspergillus oryzae</name>
    <name type="common">Yellow koji mold</name>
    <dbReference type="NCBI Taxonomy" id="5062"/>
    <lineage>
        <taxon>Eukaryota</taxon>
        <taxon>Fungi</taxon>
        <taxon>Dikarya</taxon>
        <taxon>Ascomycota</taxon>
        <taxon>Pezizomycotina</taxon>
        <taxon>Eurotiomycetes</taxon>
        <taxon>Eurotiomycetidae</taxon>
        <taxon>Eurotiales</taxon>
        <taxon>Aspergillaceae</taxon>
        <taxon>Aspergillus</taxon>
        <taxon>Aspergillus subgen. Circumdati</taxon>
    </lineage>
</organism>
<gene>
    <name evidence="5" type="ORF">OAory_01095720</name>
</gene>
<evidence type="ECO:0000256" key="1">
    <source>
        <dbReference type="ARBA" id="ARBA00022741"/>
    </source>
</evidence>
<dbReference type="InterPro" id="IPR027417">
    <property type="entry name" value="P-loop_NTPase"/>
</dbReference>
<dbReference type="Proteomes" id="UP000190312">
    <property type="component" value="Unassembled WGS sequence"/>
</dbReference>
<dbReference type="GO" id="GO:0003924">
    <property type="term" value="F:GTPase activity"/>
    <property type="evidence" value="ECO:0007669"/>
    <property type="project" value="InterPro"/>
</dbReference>
<dbReference type="InterPro" id="IPR045063">
    <property type="entry name" value="Dynamin_N"/>
</dbReference>
<accession>A0A1S9D4D8</accession>
<proteinExistence type="predicted"/>
<dbReference type="Pfam" id="PF11913">
    <property type="entry name" value="DUF3431"/>
    <property type="match status" value="1"/>
</dbReference>
<dbReference type="CDD" id="cd08771">
    <property type="entry name" value="DLP_1"/>
    <property type="match status" value="1"/>
</dbReference>
<name>A0A1S9D4D8_ASPOZ</name>
<dbReference type="InterPro" id="IPR022812">
    <property type="entry name" value="Dynamin"/>
</dbReference>
<dbReference type="Pfam" id="PF00350">
    <property type="entry name" value="Dynamin_N"/>
    <property type="match status" value="1"/>
</dbReference>
<dbReference type="InterPro" id="IPR001401">
    <property type="entry name" value="Dynamin_GTPase"/>
</dbReference>
<sequence>MSEADSKIWQHAIYAVDDPEALLRVAKNKGKEANVYLQYIIDHYDELPQTMVFLHSHRDGYPKAWHTEFSDHSNVRTIRMLRADVVQRNGYVNLRCNPRPGCPDEIRPSRGPNEQKRLPEEAFPDAWKAFFGDTDVPEVIATPCCAQFAVSKEQVLQRPLGSYVRYHKWLMETDLPDDVSGRVMEYMWHIIFGKDPVHCPDMHQCYEDLYGTFRTAKAPAHKTMNGNTFETPGLKSMLAADSLSLVNVIDQLRSQGASHYVSLPQLIVLCTRFATELVLRRTREVHIGVSIVPSHDRTKEQCEQLGKFKELLQTFDDLPKLIDKAKEAMGLTTATSAFSNDVLRVEISGPGRPHLTIVDLPGLIHSENKLQTASDVELVQSMIRSYMAHKRTVILAVVSAKNDYANQIVLKLAKEADPKGLRALDIITKPDTLPEGSDSEDAFISLAKNEDVEFRLGWHVLKNRNYEMRYCSLVERDEAEAHKVLLNQISTELPELVREIEQSIAECREELERLGDRRGTCEEQRHFLLNVSQAFQSLVKAAISGTYKDSFFGDPRTEDVFVKRFRAVTQKLNLAFAEHMRLYGSHRKIVTTNADDPCVDHNGRTQDNNADHREQVTRADFINEIKELLERTRGRELPGMYNPMIIGDIFLDQSRPWKKIVQQHLSAVHESAGIREQNLETEVTRKLQNLFNAKDVSTLEDLHVKKLKVSSLVEALARRNEADMDKYACSEILD</sequence>
<evidence type="ECO:0000313" key="5">
    <source>
        <dbReference type="EMBL" id="OOO03931.1"/>
    </source>
</evidence>
<keyword evidence="1" id="KW-0547">Nucleotide-binding</keyword>
<feature type="coiled-coil region" evidence="3">
    <location>
        <begin position="497"/>
        <end position="524"/>
    </location>
</feature>
<dbReference type="SMART" id="SM00053">
    <property type="entry name" value="DYNc"/>
    <property type="match status" value="1"/>
</dbReference>
<dbReference type="InterPro" id="IPR021838">
    <property type="entry name" value="DUF3431"/>
</dbReference>
<dbReference type="VEuPathDB" id="FungiDB:AO090011000398"/>
<dbReference type="InterPro" id="IPR000375">
    <property type="entry name" value="Dynamin_stalk"/>
</dbReference>
<dbReference type="SUPFAM" id="SSF52540">
    <property type="entry name" value="P-loop containing nucleoside triphosphate hydrolases"/>
    <property type="match status" value="1"/>
</dbReference>
<keyword evidence="2" id="KW-0342">GTP-binding</keyword>
<evidence type="ECO:0000313" key="6">
    <source>
        <dbReference type="Proteomes" id="UP000190312"/>
    </source>
</evidence>
<dbReference type="EMBL" id="MKZY01000012">
    <property type="protein sequence ID" value="OOO03931.1"/>
    <property type="molecule type" value="Genomic_DNA"/>
</dbReference>
<protein>
    <recommendedName>
        <fullName evidence="4">Dynamin GTPase domain-containing protein</fullName>
    </recommendedName>
</protein>
<dbReference type="GO" id="GO:0005525">
    <property type="term" value="F:GTP binding"/>
    <property type="evidence" value="ECO:0007669"/>
    <property type="project" value="InterPro"/>
</dbReference>
<dbReference type="PANTHER" id="PTHR37490">
    <property type="entry name" value="EXPRESSED PROTEIN"/>
    <property type="match status" value="1"/>
</dbReference>
<comment type="caution">
    <text evidence="5">The sequence shown here is derived from an EMBL/GenBank/DDBJ whole genome shotgun (WGS) entry which is preliminary data.</text>
</comment>